<evidence type="ECO:0000313" key="2">
    <source>
        <dbReference type="Proteomes" id="UP001445076"/>
    </source>
</evidence>
<sequence length="108" mass="12507">MDLQTLRCLKGMDVYKIFAGTPRQFGKVCKVLVGDDGLMAAAPLRRGEGFLYTLRLKNCFHSVSIYRCFDGRYLYFDPTTAPADDSFHTYRKKHNIRCRQVTEVKARF</sequence>
<accession>A0AAW0VT58</accession>
<reference evidence="1 2" key="1">
    <citation type="journal article" date="2024" name="BMC Genomics">
        <title>Genome assembly of redclaw crayfish (Cherax quadricarinatus) provides insights into its immune adaptation and hypoxia tolerance.</title>
        <authorList>
            <person name="Liu Z."/>
            <person name="Zheng J."/>
            <person name="Li H."/>
            <person name="Fang K."/>
            <person name="Wang S."/>
            <person name="He J."/>
            <person name="Zhou D."/>
            <person name="Weng S."/>
            <person name="Chi M."/>
            <person name="Gu Z."/>
            <person name="He J."/>
            <person name="Li F."/>
            <person name="Wang M."/>
        </authorList>
    </citation>
    <scope>NUCLEOTIDE SEQUENCE [LARGE SCALE GENOMIC DNA]</scope>
    <source>
        <strain evidence="1">ZL_2023a</strain>
    </source>
</reference>
<dbReference type="EMBL" id="JARKIK010000359">
    <property type="protein sequence ID" value="KAK8720508.1"/>
    <property type="molecule type" value="Genomic_DNA"/>
</dbReference>
<name>A0AAW0VT58_CHEQU</name>
<protein>
    <submittedName>
        <fullName evidence="1">Uncharacterized protein</fullName>
    </submittedName>
</protein>
<dbReference type="Proteomes" id="UP001445076">
    <property type="component" value="Unassembled WGS sequence"/>
</dbReference>
<evidence type="ECO:0000313" key="1">
    <source>
        <dbReference type="EMBL" id="KAK8720508.1"/>
    </source>
</evidence>
<organism evidence="1 2">
    <name type="scientific">Cherax quadricarinatus</name>
    <name type="common">Australian red claw crayfish</name>
    <dbReference type="NCBI Taxonomy" id="27406"/>
    <lineage>
        <taxon>Eukaryota</taxon>
        <taxon>Metazoa</taxon>
        <taxon>Ecdysozoa</taxon>
        <taxon>Arthropoda</taxon>
        <taxon>Crustacea</taxon>
        <taxon>Multicrustacea</taxon>
        <taxon>Malacostraca</taxon>
        <taxon>Eumalacostraca</taxon>
        <taxon>Eucarida</taxon>
        <taxon>Decapoda</taxon>
        <taxon>Pleocyemata</taxon>
        <taxon>Astacidea</taxon>
        <taxon>Parastacoidea</taxon>
        <taxon>Parastacidae</taxon>
        <taxon>Cherax</taxon>
    </lineage>
</organism>
<gene>
    <name evidence="1" type="ORF">OTU49_013269</name>
</gene>
<comment type="caution">
    <text evidence="1">The sequence shown here is derived from an EMBL/GenBank/DDBJ whole genome shotgun (WGS) entry which is preliminary data.</text>
</comment>
<keyword evidence="2" id="KW-1185">Reference proteome</keyword>
<proteinExistence type="predicted"/>
<dbReference type="AlphaFoldDB" id="A0AAW0VT58"/>